<keyword evidence="2" id="KW-1185">Reference proteome</keyword>
<name>A0ABP0UYM2_9BRYO</name>
<gene>
    <name evidence="1" type="ORF">CSSPTR1EN2_LOCUS21180</name>
</gene>
<evidence type="ECO:0000313" key="2">
    <source>
        <dbReference type="Proteomes" id="UP001497512"/>
    </source>
</evidence>
<reference evidence="1" key="1">
    <citation type="submission" date="2024-02" db="EMBL/GenBank/DDBJ databases">
        <authorList>
            <consortium name="ELIXIR-Norway"/>
            <consortium name="Elixir Norway"/>
        </authorList>
    </citation>
    <scope>NUCLEOTIDE SEQUENCE</scope>
</reference>
<dbReference type="EMBL" id="OZ019899">
    <property type="protein sequence ID" value="CAK9232283.1"/>
    <property type="molecule type" value="Genomic_DNA"/>
</dbReference>
<evidence type="ECO:0008006" key="3">
    <source>
        <dbReference type="Google" id="ProtNLM"/>
    </source>
</evidence>
<organism evidence="1 2">
    <name type="scientific">Sphagnum troendelagicum</name>
    <dbReference type="NCBI Taxonomy" id="128251"/>
    <lineage>
        <taxon>Eukaryota</taxon>
        <taxon>Viridiplantae</taxon>
        <taxon>Streptophyta</taxon>
        <taxon>Embryophyta</taxon>
        <taxon>Bryophyta</taxon>
        <taxon>Sphagnophytina</taxon>
        <taxon>Sphagnopsida</taxon>
        <taxon>Sphagnales</taxon>
        <taxon>Sphagnaceae</taxon>
        <taxon>Sphagnum</taxon>
    </lineage>
</organism>
<sequence length="71" mass="7762">MWLQAAAASSPTGLWCVFAARFRSPQYSSGAAPPHEEEIAQQRLQRALTACAHLEDMTQHTTTCDDGLEIS</sequence>
<protein>
    <recommendedName>
        <fullName evidence="3">Secreted protein</fullName>
    </recommendedName>
</protein>
<proteinExistence type="predicted"/>
<accession>A0ABP0UYM2</accession>
<dbReference type="Proteomes" id="UP001497512">
    <property type="component" value="Chromosome 7"/>
</dbReference>
<evidence type="ECO:0000313" key="1">
    <source>
        <dbReference type="EMBL" id="CAK9232283.1"/>
    </source>
</evidence>